<dbReference type="Gene3D" id="2.40.50.1020">
    <property type="entry name" value="LytTr DNA-binding domain"/>
    <property type="match status" value="1"/>
</dbReference>
<evidence type="ECO:0000313" key="3">
    <source>
        <dbReference type="EMBL" id="TMU54920.1"/>
    </source>
</evidence>
<organism evidence="3 4">
    <name type="scientific">Flagellimonas algicola</name>
    <dbReference type="NCBI Taxonomy" id="2583815"/>
    <lineage>
        <taxon>Bacteria</taxon>
        <taxon>Pseudomonadati</taxon>
        <taxon>Bacteroidota</taxon>
        <taxon>Flavobacteriia</taxon>
        <taxon>Flavobacteriales</taxon>
        <taxon>Flavobacteriaceae</taxon>
        <taxon>Flagellimonas</taxon>
    </lineage>
</organism>
<keyword evidence="1" id="KW-1133">Transmembrane helix</keyword>
<dbReference type="InterPro" id="IPR046947">
    <property type="entry name" value="LytR-like"/>
</dbReference>
<proteinExistence type="predicted"/>
<feature type="transmembrane region" description="Helical" evidence="1">
    <location>
        <begin position="68"/>
        <end position="92"/>
    </location>
</feature>
<dbReference type="PROSITE" id="PS50930">
    <property type="entry name" value="HTH_LYTTR"/>
    <property type="match status" value="1"/>
</dbReference>
<keyword evidence="1" id="KW-0472">Membrane</keyword>
<protein>
    <submittedName>
        <fullName evidence="3">LytTR family transcriptional regulator</fullName>
    </submittedName>
</protein>
<dbReference type="Proteomes" id="UP000751614">
    <property type="component" value="Unassembled WGS sequence"/>
</dbReference>
<dbReference type="PANTHER" id="PTHR37299:SF1">
    <property type="entry name" value="STAGE 0 SPORULATION PROTEIN A HOMOLOG"/>
    <property type="match status" value="1"/>
</dbReference>
<gene>
    <name evidence="3" type="ORF">FGG15_12045</name>
</gene>
<feature type="transmembrane region" description="Helical" evidence="1">
    <location>
        <begin position="112"/>
        <end position="131"/>
    </location>
</feature>
<accession>A0ABY2WJZ3</accession>
<dbReference type="InterPro" id="IPR007492">
    <property type="entry name" value="LytTR_DNA-bd_dom"/>
</dbReference>
<comment type="caution">
    <text evidence="3">The sequence shown here is derived from an EMBL/GenBank/DDBJ whole genome shotgun (WGS) entry which is preliminary data.</text>
</comment>
<dbReference type="SMART" id="SM00850">
    <property type="entry name" value="LytTR"/>
    <property type="match status" value="1"/>
</dbReference>
<keyword evidence="4" id="KW-1185">Reference proteome</keyword>
<reference evidence="3 4" key="1">
    <citation type="submission" date="2019-05" db="EMBL/GenBank/DDBJ databases">
        <title>Flagellimonas sp. AsT0115, sp. nov., isolated from a marine red algae, Asparagopsis taxiformis.</title>
        <authorList>
            <person name="Kim J."/>
            <person name="Jeong S.E."/>
            <person name="Jeon C.O."/>
        </authorList>
    </citation>
    <scope>NUCLEOTIDE SEQUENCE [LARGE SCALE GENOMIC DNA]</scope>
    <source>
        <strain evidence="3 4">AsT0115</strain>
    </source>
</reference>
<evidence type="ECO:0000256" key="1">
    <source>
        <dbReference type="SAM" id="Phobius"/>
    </source>
</evidence>
<dbReference type="PANTHER" id="PTHR37299">
    <property type="entry name" value="TRANSCRIPTIONAL REGULATOR-RELATED"/>
    <property type="match status" value="1"/>
</dbReference>
<evidence type="ECO:0000259" key="2">
    <source>
        <dbReference type="PROSITE" id="PS50930"/>
    </source>
</evidence>
<keyword evidence="1" id="KW-0812">Transmembrane</keyword>
<feature type="transmembrane region" description="Helical" evidence="1">
    <location>
        <begin position="29"/>
        <end position="47"/>
    </location>
</feature>
<dbReference type="RefSeq" id="WP_138836541.1">
    <property type="nucleotide sequence ID" value="NZ_VCNI01000002.1"/>
</dbReference>
<dbReference type="Pfam" id="PF04397">
    <property type="entry name" value="LytTR"/>
    <property type="match status" value="1"/>
</dbReference>
<feature type="domain" description="HTH LytTR-type" evidence="2">
    <location>
        <begin position="150"/>
        <end position="251"/>
    </location>
</feature>
<evidence type="ECO:0000313" key="4">
    <source>
        <dbReference type="Proteomes" id="UP000751614"/>
    </source>
</evidence>
<sequence length="251" mass="28276">MSKRISLISIFVLLNMGLGRLFQESLGASCFSELSILAITSFFFWNFSARQIKTWSGKWGVTASGKNVLIQGGLGLSASAINIIIGQVLVIFLMTTIYNCTSPSFNMLNASLTNNIAVNLLCYFALLFYFIQSEKSKERTPTPDPKETRIPVSKQGYQFQLQPNEIIYVETSNNCVVLHTEKGKFVKYQSLKSLSELLCPNTFKRVHRSYLVNSEFISHIQKNHSGDGKLKLKTGDDLKFSRTYLQELAQI</sequence>
<dbReference type="EMBL" id="VCNI01000002">
    <property type="protein sequence ID" value="TMU54920.1"/>
    <property type="molecule type" value="Genomic_DNA"/>
</dbReference>
<name>A0ABY2WJZ3_9FLAO</name>